<name>A0A2I1CN32_ASPN1</name>
<accession>A0A2I1CN32</accession>
<proteinExistence type="predicted"/>
<dbReference type="OMA" id="RLEAWHR"/>
<dbReference type="OrthoDB" id="5125733at2759"/>
<protein>
    <submittedName>
        <fullName evidence="2">HET domain protein</fullName>
    </submittedName>
</protein>
<dbReference type="PANTHER" id="PTHR33112">
    <property type="entry name" value="DOMAIN PROTEIN, PUTATIVE-RELATED"/>
    <property type="match status" value="1"/>
</dbReference>
<dbReference type="GeneID" id="36533635"/>
<dbReference type="Proteomes" id="UP000234474">
    <property type="component" value="Unassembled WGS sequence"/>
</dbReference>
<comment type="caution">
    <text evidence="2">The sequence shown here is derived from an EMBL/GenBank/DDBJ whole genome shotgun (WGS) entry which is preliminary data.</text>
</comment>
<sequence length="567" mass="63270">MRVCTVYAKSVVIERLIFTGPLDEEVDRVRRIPVDLRDEKCCGLIQAWTAECVAHSTCAKPLAVKLPENIIEIPADLAVAPRLCSSNGRSGSYVILSYCSGDFEPSTQRESGNTNFSAPLDGPSLPKTLADAIDIARKLGYQYLWTRTLCTSREEWGSDPARIAEIYGQAALILSAEVADDARSGIFHHRRVFYSPALGRNKDKYLRQRLLRWTSDIEESPLGDGVPRILHVTRRQLIWECASGFQFEASGIVDEKTGSGQIRQRYVKGAVQPYIDRFLQDQVKEAGGVGDEVDISKRVARLEAWHRCVDAFSKGSVSVPSDKLLAMAPLASAINDGTLGEYLAGIWSSDIAFGLAWSRPYGVLRPATEYRAPSWSWASVDGTVSSHALAWPQDLMQGHAKDSSWLNKYQPKLVSQHITLSHPQRPYRHVLNSSHILVEGSCIGLKTLTRNLHGNEAFGLTLVLDQSQLFDCSCCIPRSADTQKADLDKFSSNIEHYFCMVIQGDAWRVEERWNPRRGFCDLLILKPLDEAEALLRVGILRVSVGSLTDPHTAFDALPWERRRMKLV</sequence>
<dbReference type="PANTHER" id="PTHR33112:SF16">
    <property type="entry name" value="HETEROKARYON INCOMPATIBILITY DOMAIN-CONTAINING PROTEIN"/>
    <property type="match status" value="1"/>
</dbReference>
<keyword evidence="3" id="KW-1185">Reference proteome</keyword>
<reference evidence="3" key="1">
    <citation type="journal article" date="2018" name="Proc. Natl. Acad. Sci. U.S.A.">
        <title>Linking secondary metabolites to gene clusters through genome sequencing of six diverse Aspergillus species.</title>
        <authorList>
            <person name="Kaerboelling I."/>
            <person name="Vesth T.C."/>
            <person name="Frisvad J.C."/>
            <person name="Nybo J.L."/>
            <person name="Theobald S."/>
            <person name="Kuo A."/>
            <person name="Bowyer P."/>
            <person name="Matsuda Y."/>
            <person name="Mondo S."/>
            <person name="Lyhne E.K."/>
            <person name="Kogle M.E."/>
            <person name="Clum A."/>
            <person name="Lipzen A."/>
            <person name="Salamov A."/>
            <person name="Ngan C.Y."/>
            <person name="Daum C."/>
            <person name="Chiniquy J."/>
            <person name="Barry K."/>
            <person name="LaButti K."/>
            <person name="Haridas S."/>
            <person name="Simmons B.A."/>
            <person name="Magnuson J.K."/>
            <person name="Mortensen U.H."/>
            <person name="Larsen T.O."/>
            <person name="Grigoriev I.V."/>
            <person name="Baker S.E."/>
            <person name="Andersen M.R."/>
        </authorList>
    </citation>
    <scope>NUCLEOTIDE SEQUENCE [LARGE SCALE GENOMIC DNA]</scope>
    <source>
        <strain evidence="3">IBT 16806</strain>
    </source>
</reference>
<dbReference type="InterPro" id="IPR010730">
    <property type="entry name" value="HET"/>
</dbReference>
<dbReference type="Pfam" id="PF06985">
    <property type="entry name" value="HET"/>
    <property type="match status" value="1"/>
</dbReference>
<dbReference type="RefSeq" id="XP_024687624.1">
    <property type="nucleotide sequence ID" value="XM_024826310.1"/>
</dbReference>
<dbReference type="VEuPathDB" id="FungiDB:P174DRAFT_437466"/>
<evidence type="ECO:0000259" key="1">
    <source>
        <dbReference type="Pfam" id="PF06985"/>
    </source>
</evidence>
<feature type="domain" description="Heterokaryon incompatibility" evidence="1">
    <location>
        <begin position="93"/>
        <end position="217"/>
    </location>
</feature>
<dbReference type="EMBL" id="MSZS01000001">
    <property type="protein sequence ID" value="PKX99029.1"/>
    <property type="molecule type" value="Genomic_DNA"/>
</dbReference>
<organism evidence="2 3">
    <name type="scientific">Aspergillus novofumigatus (strain IBT 16806)</name>
    <dbReference type="NCBI Taxonomy" id="1392255"/>
    <lineage>
        <taxon>Eukaryota</taxon>
        <taxon>Fungi</taxon>
        <taxon>Dikarya</taxon>
        <taxon>Ascomycota</taxon>
        <taxon>Pezizomycotina</taxon>
        <taxon>Eurotiomycetes</taxon>
        <taxon>Eurotiomycetidae</taxon>
        <taxon>Eurotiales</taxon>
        <taxon>Aspergillaceae</taxon>
        <taxon>Aspergillus</taxon>
        <taxon>Aspergillus subgen. Fumigati</taxon>
    </lineage>
</organism>
<dbReference type="AlphaFoldDB" id="A0A2I1CN32"/>
<gene>
    <name evidence="2" type="ORF">P174DRAFT_437466</name>
</gene>
<evidence type="ECO:0000313" key="2">
    <source>
        <dbReference type="EMBL" id="PKX99029.1"/>
    </source>
</evidence>
<dbReference type="STRING" id="1392255.A0A2I1CN32"/>
<evidence type="ECO:0000313" key="3">
    <source>
        <dbReference type="Proteomes" id="UP000234474"/>
    </source>
</evidence>